<evidence type="ECO:0000256" key="1">
    <source>
        <dbReference type="ARBA" id="ARBA00008791"/>
    </source>
</evidence>
<dbReference type="PIRSF" id="PIRSF006276">
    <property type="entry name" value="UspA"/>
    <property type="match status" value="1"/>
</dbReference>
<dbReference type="Gene3D" id="3.40.50.620">
    <property type="entry name" value="HUPs"/>
    <property type="match status" value="1"/>
</dbReference>
<evidence type="ECO:0000259" key="3">
    <source>
        <dbReference type="Pfam" id="PF00582"/>
    </source>
</evidence>
<organism evidence="4 5">
    <name type="scientific">Metaplanococcus flavidus</name>
    <dbReference type="NCBI Taxonomy" id="569883"/>
    <lineage>
        <taxon>Bacteria</taxon>
        <taxon>Bacillati</taxon>
        <taxon>Bacillota</taxon>
        <taxon>Bacilli</taxon>
        <taxon>Bacillales</taxon>
        <taxon>Caryophanaceae</taxon>
        <taxon>Metaplanococcus</taxon>
    </lineage>
</organism>
<dbReference type="Proteomes" id="UP001597109">
    <property type="component" value="Unassembled WGS sequence"/>
</dbReference>
<name>A0ABW3LAH8_9BACL</name>
<accession>A0ABW3LAH8</accession>
<dbReference type="PANTHER" id="PTHR46268">
    <property type="entry name" value="STRESS RESPONSE PROTEIN NHAX"/>
    <property type="match status" value="1"/>
</dbReference>
<keyword evidence="2" id="KW-0963">Cytoplasm</keyword>
<dbReference type="PRINTS" id="PR01438">
    <property type="entry name" value="UNVRSLSTRESS"/>
</dbReference>
<comment type="subcellular location">
    <subcellularLocation>
        <location evidence="2">Cytoplasm</location>
    </subcellularLocation>
</comment>
<dbReference type="PANTHER" id="PTHR46268:SF6">
    <property type="entry name" value="UNIVERSAL STRESS PROTEIN UP12"/>
    <property type="match status" value="1"/>
</dbReference>
<comment type="similarity">
    <text evidence="1 2">Belongs to the universal stress protein A family.</text>
</comment>
<evidence type="ECO:0000313" key="5">
    <source>
        <dbReference type="Proteomes" id="UP001597109"/>
    </source>
</evidence>
<reference evidence="5" key="1">
    <citation type="journal article" date="2019" name="Int. J. Syst. Evol. Microbiol.">
        <title>The Global Catalogue of Microorganisms (GCM) 10K type strain sequencing project: providing services to taxonomists for standard genome sequencing and annotation.</title>
        <authorList>
            <consortium name="The Broad Institute Genomics Platform"/>
            <consortium name="The Broad Institute Genome Sequencing Center for Infectious Disease"/>
            <person name="Wu L."/>
            <person name="Ma J."/>
        </authorList>
    </citation>
    <scope>NUCLEOTIDE SEQUENCE [LARGE SCALE GENOMIC DNA]</scope>
    <source>
        <strain evidence="5">CCUG 56756</strain>
    </source>
</reference>
<protein>
    <recommendedName>
        <fullName evidence="2">Universal stress protein</fullName>
    </recommendedName>
</protein>
<proteinExistence type="inferred from homology"/>
<dbReference type="InterPro" id="IPR006015">
    <property type="entry name" value="Universal_stress_UspA"/>
</dbReference>
<dbReference type="InterPro" id="IPR014729">
    <property type="entry name" value="Rossmann-like_a/b/a_fold"/>
</dbReference>
<dbReference type="Pfam" id="PF00582">
    <property type="entry name" value="Usp"/>
    <property type="match status" value="1"/>
</dbReference>
<dbReference type="EMBL" id="JBHTKI010000012">
    <property type="protein sequence ID" value="MFD1031612.1"/>
    <property type="molecule type" value="Genomic_DNA"/>
</dbReference>
<evidence type="ECO:0000256" key="2">
    <source>
        <dbReference type="PIRNR" id="PIRNR006276"/>
    </source>
</evidence>
<dbReference type="RefSeq" id="WP_144839981.1">
    <property type="nucleotide sequence ID" value="NZ_JBHTKI010000012.1"/>
</dbReference>
<evidence type="ECO:0000313" key="4">
    <source>
        <dbReference type="EMBL" id="MFD1031612.1"/>
    </source>
</evidence>
<feature type="domain" description="UspA" evidence="3">
    <location>
        <begin position="5"/>
        <end position="144"/>
    </location>
</feature>
<gene>
    <name evidence="4" type="ORF">ACFQ1X_09240</name>
</gene>
<keyword evidence="5" id="KW-1185">Reference proteome</keyword>
<sequence length="160" mass="17728">MTLKYSHILVAVDGSKQAEWAFKKAVGIALRNHAVLNLVNIINNQSFGMIEAYDRNSVKKAKIIAREIMKKYKAEAEKAGVEEVNTFVEYGVPKQMIPREFAERTSADLIICGATGLTGAERIIMGSISQSIVRYAKCDVLVVRTEEESQTDESAPDFSI</sequence>
<dbReference type="SUPFAM" id="SSF52402">
    <property type="entry name" value="Adenine nucleotide alpha hydrolases-like"/>
    <property type="match status" value="1"/>
</dbReference>
<dbReference type="InterPro" id="IPR006016">
    <property type="entry name" value="UspA"/>
</dbReference>
<dbReference type="CDD" id="cd00293">
    <property type="entry name" value="USP-like"/>
    <property type="match status" value="1"/>
</dbReference>
<comment type="caution">
    <text evidence="4">The sequence shown here is derived from an EMBL/GenBank/DDBJ whole genome shotgun (WGS) entry which is preliminary data.</text>
</comment>